<dbReference type="RefSeq" id="WP_039104697.1">
    <property type="nucleotide sequence ID" value="NZ_CAMLJH010000005.1"/>
</dbReference>
<name>A0A0A7S2I1_FRIPE</name>
<sequence>MSGSQISTSGTRILKVLKALKGHTLTGLSNGEIAKILNESPVNITRSLQTLIEEGLVIKLENGSFAHSIQMLQIAQAHAMHLNQIHKKIIDINQEIMNDAS</sequence>
<gene>
    <name evidence="2" type="ORF">FPB0191_01223</name>
</gene>
<dbReference type="OrthoDB" id="8604270at2"/>
<dbReference type="Proteomes" id="UP000030901">
    <property type="component" value="Chromosome"/>
</dbReference>
<feature type="domain" description="HTH iclR-type" evidence="1">
    <location>
        <begin position="11"/>
        <end position="57"/>
    </location>
</feature>
<protein>
    <recommendedName>
        <fullName evidence="1">HTH iclR-type domain-containing protein</fullName>
    </recommendedName>
</protein>
<dbReference type="GO" id="GO:0006355">
    <property type="term" value="P:regulation of DNA-templated transcription"/>
    <property type="evidence" value="ECO:0007669"/>
    <property type="project" value="InterPro"/>
</dbReference>
<dbReference type="STRING" id="1267021.FPB0191_01223"/>
<dbReference type="AlphaFoldDB" id="A0A0A7S2I1"/>
<reference evidence="2 3" key="1">
    <citation type="journal article" date="2014" name="Appl. Environ. Microbiol.">
        <title>Gut symbionts from distinct hosts exhibit genotoxic activity via divergent colibactin biosynthetic pathways.</title>
        <authorList>
            <person name="Engel P."/>
            <person name="Vizcaino M.I."/>
            <person name="Crawford J.M."/>
        </authorList>
    </citation>
    <scope>NUCLEOTIDE SEQUENCE [LARGE SCALE GENOMIC DNA]</scope>
    <source>
        <strain evidence="2 3">PEB0191</strain>
    </source>
</reference>
<dbReference type="InterPro" id="IPR005471">
    <property type="entry name" value="Tscrpt_reg_IclR_N"/>
</dbReference>
<dbReference type="KEGG" id="fpp:FPB0191_01223"/>
<dbReference type="SUPFAM" id="SSF46785">
    <property type="entry name" value="Winged helix' DNA-binding domain"/>
    <property type="match status" value="1"/>
</dbReference>
<dbReference type="Pfam" id="PF09339">
    <property type="entry name" value="HTH_IclR"/>
    <property type="match status" value="1"/>
</dbReference>
<keyword evidence="3" id="KW-1185">Reference proteome</keyword>
<evidence type="ECO:0000313" key="3">
    <source>
        <dbReference type="Proteomes" id="UP000030901"/>
    </source>
</evidence>
<proteinExistence type="predicted"/>
<organism evidence="2 3">
    <name type="scientific">Frischella perrara</name>
    <dbReference type="NCBI Taxonomy" id="1267021"/>
    <lineage>
        <taxon>Bacteria</taxon>
        <taxon>Pseudomonadati</taxon>
        <taxon>Pseudomonadota</taxon>
        <taxon>Gammaproteobacteria</taxon>
        <taxon>Orbales</taxon>
        <taxon>Orbaceae</taxon>
        <taxon>Frischella</taxon>
    </lineage>
</organism>
<dbReference type="InterPro" id="IPR036388">
    <property type="entry name" value="WH-like_DNA-bd_sf"/>
</dbReference>
<dbReference type="GO" id="GO:0003677">
    <property type="term" value="F:DNA binding"/>
    <property type="evidence" value="ECO:0007669"/>
    <property type="project" value="InterPro"/>
</dbReference>
<evidence type="ECO:0000313" key="2">
    <source>
        <dbReference type="EMBL" id="AJA45047.1"/>
    </source>
</evidence>
<dbReference type="Gene3D" id="1.10.10.10">
    <property type="entry name" value="Winged helix-like DNA-binding domain superfamily/Winged helix DNA-binding domain"/>
    <property type="match status" value="1"/>
</dbReference>
<dbReference type="HOGENOM" id="CLU_172302_0_0_6"/>
<evidence type="ECO:0000259" key="1">
    <source>
        <dbReference type="Pfam" id="PF09339"/>
    </source>
</evidence>
<dbReference type="EMBL" id="CP009056">
    <property type="protein sequence ID" value="AJA45047.1"/>
    <property type="molecule type" value="Genomic_DNA"/>
</dbReference>
<dbReference type="InterPro" id="IPR036390">
    <property type="entry name" value="WH_DNA-bd_sf"/>
</dbReference>
<accession>A0A0A7S2I1</accession>